<gene>
    <name evidence="1" type="ORF">ThidrDRAFT_3181</name>
</gene>
<dbReference type="Proteomes" id="UP000004200">
    <property type="component" value="Unassembled WGS sequence"/>
</dbReference>
<evidence type="ECO:0000313" key="1">
    <source>
        <dbReference type="EMBL" id="EGV29737.1"/>
    </source>
</evidence>
<keyword evidence="2" id="KW-1185">Reference proteome</keyword>
<organism evidence="1 2">
    <name type="scientific">Thiorhodococcus drewsii AZ1</name>
    <dbReference type="NCBI Taxonomy" id="765913"/>
    <lineage>
        <taxon>Bacteria</taxon>
        <taxon>Pseudomonadati</taxon>
        <taxon>Pseudomonadota</taxon>
        <taxon>Gammaproteobacteria</taxon>
        <taxon>Chromatiales</taxon>
        <taxon>Chromatiaceae</taxon>
        <taxon>Thiorhodococcus</taxon>
    </lineage>
</organism>
<dbReference type="AlphaFoldDB" id="G2E4G8"/>
<protein>
    <submittedName>
        <fullName evidence="1">Transposase, mutator type</fullName>
    </submittedName>
</protein>
<evidence type="ECO:0000313" key="2">
    <source>
        <dbReference type="Proteomes" id="UP000004200"/>
    </source>
</evidence>
<dbReference type="EMBL" id="AFWT01000024">
    <property type="protein sequence ID" value="EGV29737.1"/>
    <property type="molecule type" value="Genomic_DNA"/>
</dbReference>
<reference evidence="1 2" key="1">
    <citation type="submission" date="2011-06" db="EMBL/GenBank/DDBJ databases">
        <title>The draft genome of Thiorhodococcus drewsii AZ1.</title>
        <authorList>
            <consortium name="US DOE Joint Genome Institute (JGI-PGF)"/>
            <person name="Lucas S."/>
            <person name="Han J."/>
            <person name="Lapidus A."/>
            <person name="Cheng J.-F."/>
            <person name="Goodwin L."/>
            <person name="Pitluck S."/>
            <person name="Peters L."/>
            <person name="Land M.L."/>
            <person name="Hauser L."/>
            <person name="Vogl K."/>
            <person name="Liu Z."/>
            <person name="Imhoff J."/>
            <person name="Thiel V."/>
            <person name="Frigaard N.-U."/>
            <person name="Bryant D.A."/>
            <person name="Woyke T.J."/>
        </authorList>
    </citation>
    <scope>NUCLEOTIDE SEQUENCE [LARGE SCALE GENOMIC DNA]</scope>
    <source>
        <strain evidence="1 2">AZ1</strain>
    </source>
</reference>
<feature type="non-terminal residue" evidence="1">
    <location>
        <position position="1"/>
    </location>
</feature>
<comment type="caution">
    <text evidence="1">The sequence shown here is derived from an EMBL/GenBank/DDBJ whole genome shotgun (WGS) entry which is preliminary data.</text>
</comment>
<accession>G2E4G8</accession>
<sequence>KLLQSAQKNWRRIKGFGKLELVVNNVPFRDGEQLNDQSDRIAA</sequence>
<name>G2E4G8_9GAMM</name>
<proteinExistence type="predicted"/>